<name>A0AAV4RT59_9ARAC</name>
<comment type="caution">
    <text evidence="1">The sequence shown here is derived from an EMBL/GenBank/DDBJ whole genome shotgun (WGS) entry which is preliminary data.</text>
</comment>
<dbReference type="Proteomes" id="UP001054837">
    <property type="component" value="Unassembled WGS sequence"/>
</dbReference>
<organism evidence="1 2">
    <name type="scientific">Caerostris darwini</name>
    <dbReference type="NCBI Taxonomy" id="1538125"/>
    <lineage>
        <taxon>Eukaryota</taxon>
        <taxon>Metazoa</taxon>
        <taxon>Ecdysozoa</taxon>
        <taxon>Arthropoda</taxon>
        <taxon>Chelicerata</taxon>
        <taxon>Arachnida</taxon>
        <taxon>Araneae</taxon>
        <taxon>Araneomorphae</taxon>
        <taxon>Entelegynae</taxon>
        <taxon>Araneoidea</taxon>
        <taxon>Araneidae</taxon>
        <taxon>Caerostris</taxon>
    </lineage>
</organism>
<proteinExistence type="predicted"/>
<gene>
    <name evidence="1" type="ORF">CDAR_537801</name>
</gene>
<accession>A0AAV4RT59</accession>
<sequence length="96" mass="10936">MLRRVGICRLYAGELACANMNIIICDTRECYVQKNARGISEKERRGSEHEMPAHGYCANAVCVVCAVITVEYQREERTCGSQHTRIHVWICAEQCE</sequence>
<evidence type="ECO:0000313" key="1">
    <source>
        <dbReference type="EMBL" id="GIY24006.1"/>
    </source>
</evidence>
<reference evidence="1 2" key="1">
    <citation type="submission" date="2021-06" db="EMBL/GenBank/DDBJ databases">
        <title>Caerostris darwini draft genome.</title>
        <authorList>
            <person name="Kono N."/>
            <person name="Arakawa K."/>
        </authorList>
    </citation>
    <scope>NUCLEOTIDE SEQUENCE [LARGE SCALE GENOMIC DNA]</scope>
</reference>
<dbReference type="AlphaFoldDB" id="A0AAV4RT59"/>
<protein>
    <submittedName>
        <fullName evidence="1">Uncharacterized protein</fullName>
    </submittedName>
</protein>
<keyword evidence="2" id="KW-1185">Reference proteome</keyword>
<dbReference type="EMBL" id="BPLQ01006618">
    <property type="protein sequence ID" value="GIY24006.1"/>
    <property type="molecule type" value="Genomic_DNA"/>
</dbReference>
<evidence type="ECO:0000313" key="2">
    <source>
        <dbReference type="Proteomes" id="UP001054837"/>
    </source>
</evidence>